<protein>
    <submittedName>
        <fullName evidence="6">Putative malonic semialdehyde reductase RutE</fullName>
        <ecNumber evidence="6">1.1.1.298</ecNumber>
    </submittedName>
</protein>
<feature type="domain" description="Nitroreductase" evidence="5">
    <location>
        <begin position="17"/>
        <end position="158"/>
    </location>
</feature>
<dbReference type="NCBIfam" id="NF003768">
    <property type="entry name" value="PRK05365.1"/>
    <property type="match status" value="1"/>
</dbReference>
<dbReference type="InterPro" id="IPR023936">
    <property type="entry name" value="RutE-like"/>
</dbReference>
<dbReference type="GO" id="GO:0035527">
    <property type="term" value="F:3-hydroxypropionate dehydrogenase (NADP+) activity"/>
    <property type="evidence" value="ECO:0007669"/>
    <property type="project" value="UniProtKB-EC"/>
</dbReference>
<keyword evidence="3" id="KW-0521">NADP</keyword>
<accession>A0A1J5QYH2</accession>
<proteinExistence type="inferred from homology"/>
<evidence type="ECO:0000256" key="1">
    <source>
        <dbReference type="ARBA" id="ARBA00022630"/>
    </source>
</evidence>
<reference evidence="6" key="1">
    <citation type="submission" date="2016-10" db="EMBL/GenBank/DDBJ databases">
        <title>Sequence of Gallionella enrichment culture.</title>
        <authorList>
            <person name="Poehlein A."/>
            <person name="Muehling M."/>
            <person name="Daniel R."/>
        </authorList>
    </citation>
    <scope>NUCLEOTIDE SEQUENCE</scope>
</reference>
<organism evidence="6">
    <name type="scientific">mine drainage metagenome</name>
    <dbReference type="NCBI Taxonomy" id="410659"/>
    <lineage>
        <taxon>unclassified sequences</taxon>
        <taxon>metagenomes</taxon>
        <taxon>ecological metagenomes</taxon>
    </lineage>
</organism>
<dbReference type="SUPFAM" id="SSF55469">
    <property type="entry name" value="FMN-dependent nitroreductase-like"/>
    <property type="match status" value="1"/>
</dbReference>
<evidence type="ECO:0000313" key="6">
    <source>
        <dbReference type="EMBL" id="OIQ88648.1"/>
    </source>
</evidence>
<dbReference type="InterPro" id="IPR000415">
    <property type="entry name" value="Nitroreductase-like"/>
</dbReference>
<dbReference type="CDD" id="cd02148">
    <property type="entry name" value="RutE-like"/>
    <property type="match status" value="1"/>
</dbReference>
<dbReference type="PANTHER" id="PTHR43543">
    <property type="entry name" value="MALONIC SEMIALDEHYDE REDUCTASE RUTE-RELATED"/>
    <property type="match status" value="1"/>
</dbReference>
<sequence length="196" mass="21077">MSILSADALRQLFDAARTHNLFTAEPVPDHLLRQLYELMKWGPTSANCSPARIVFVKSPQAKARLAPCMSEGNRAKTLQAPVNAIIGMDMAFYDKLPELFPNNQAARSWFAGKPDLIATTALRNSSLQGGYFILAARAVGLDCGPMSGFDADAVNAAFFAGTSVKVNFICNLGHGDPAGLFPRSPRLSFEQACGIV</sequence>
<name>A0A1J5QYH2_9ZZZZ</name>
<evidence type="ECO:0000259" key="5">
    <source>
        <dbReference type="Pfam" id="PF00881"/>
    </source>
</evidence>
<keyword evidence="4 6" id="KW-0560">Oxidoreductase</keyword>
<gene>
    <name evidence="6" type="primary">rutE_6</name>
    <name evidence="6" type="ORF">GALL_294710</name>
</gene>
<dbReference type="PANTHER" id="PTHR43543:SF1">
    <property type="entry name" value="MALONIC SEMIALDEHYDE REDUCTASE RUTE-RELATED"/>
    <property type="match status" value="1"/>
</dbReference>
<dbReference type="AlphaFoldDB" id="A0A1J5QYH2"/>
<evidence type="ECO:0000256" key="4">
    <source>
        <dbReference type="ARBA" id="ARBA00023002"/>
    </source>
</evidence>
<dbReference type="Pfam" id="PF00881">
    <property type="entry name" value="Nitroreductase"/>
    <property type="match status" value="1"/>
</dbReference>
<keyword evidence="1" id="KW-0285">Flavoprotein</keyword>
<dbReference type="InterPro" id="IPR050461">
    <property type="entry name" value="Nitroreductase_HadB/RutE"/>
</dbReference>
<dbReference type="EMBL" id="MLJW01000364">
    <property type="protein sequence ID" value="OIQ88648.1"/>
    <property type="molecule type" value="Genomic_DNA"/>
</dbReference>
<keyword evidence="2" id="KW-0288">FMN</keyword>
<evidence type="ECO:0000256" key="3">
    <source>
        <dbReference type="ARBA" id="ARBA00022857"/>
    </source>
</evidence>
<dbReference type="EC" id="1.1.1.298" evidence="6"/>
<comment type="caution">
    <text evidence="6">The sequence shown here is derived from an EMBL/GenBank/DDBJ whole genome shotgun (WGS) entry which is preliminary data.</text>
</comment>
<dbReference type="HAMAP" id="MF_01204">
    <property type="entry name" value="Oxidoreductase_RutE_HadB"/>
    <property type="match status" value="1"/>
</dbReference>
<dbReference type="Gene3D" id="3.40.109.10">
    <property type="entry name" value="NADH Oxidase"/>
    <property type="match status" value="1"/>
</dbReference>
<evidence type="ECO:0000256" key="2">
    <source>
        <dbReference type="ARBA" id="ARBA00022643"/>
    </source>
</evidence>
<dbReference type="InterPro" id="IPR029479">
    <property type="entry name" value="Nitroreductase"/>
</dbReference>